<keyword evidence="4" id="KW-0472">Membrane</keyword>
<dbReference type="Pfam" id="PF14322">
    <property type="entry name" value="SusD-like_3"/>
    <property type="match status" value="1"/>
</dbReference>
<evidence type="ECO:0000313" key="9">
    <source>
        <dbReference type="Proteomes" id="UP000625283"/>
    </source>
</evidence>
<comment type="similarity">
    <text evidence="2">Belongs to the SusD family.</text>
</comment>
<accession>A0ABS1R4Q9</accession>
<evidence type="ECO:0000256" key="4">
    <source>
        <dbReference type="ARBA" id="ARBA00023136"/>
    </source>
</evidence>
<dbReference type="Pfam" id="PF07980">
    <property type="entry name" value="SusD_RagB"/>
    <property type="match status" value="1"/>
</dbReference>
<organism evidence="8 9">
    <name type="scientific">Sphingobacterium faecale</name>
    <dbReference type="NCBI Taxonomy" id="2803775"/>
    <lineage>
        <taxon>Bacteria</taxon>
        <taxon>Pseudomonadati</taxon>
        <taxon>Bacteroidota</taxon>
        <taxon>Sphingobacteriia</taxon>
        <taxon>Sphingobacteriales</taxon>
        <taxon>Sphingobacteriaceae</taxon>
        <taxon>Sphingobacterium</taxon>
    </lineage>
</organism>
<dbReference type="InterPro" id="IPR012944">
    <property type="entry name" value="SusD_RagB_dom"/>
</dbReference>
<comment type="caution">
    <text evidence="8">The sequence shown here is derived from an EMBL/GenBank/DDBJ whole genome shotgun (WGS) entry which is preliminary data.</text>
</comment>
<feature type="domain" description="RagB/SusD" evidence="6">
    <location>
        <begin position="263"/>
        <end position="560"/>
    </location>
</feature>
<name>A0ABS1R4Q9_9SPHI</name>
<dbReference type="InterPro" id="IPR011990">
    <property type="entry name" value="TPR-like_helical_dom_sf"/>
</dbReference>
<dbReference type="PROSITE" id="PS51257">
    <property type="entry name" value="PROKAR_LIPOPROTEIN"/>
    <property type="match status" value="1"/>
</dbReference>
<keyword evidence="5" id="KW-0998">Cell outer membrane</keyword>
<comment type="subcellular location">
    <subcellularLocation>
        <location evidence="1">Cell outer membrane</location>
    </subcellularLocation>
</comment>
<protein>
    <submittedName>
        <fullName evidence="8">RagB/SusD family nutrient uptake outer membrane protein</fullName>
    </submittedName>
</protein>
<evidence type="ECO:0000259" key="7">
    <source>
        <dbReference type="Pfam" id="PF14322"/>
    </source>
</evidence>
<dbReference type="EMBL" id="JAERTY010000005">
    <property type="protein sequence ID" value="MBL1409270.1"/>
    <property type="molecule type" value="Genomic_DNA"/>
</dbReference>
<dbReference type="SUPFAM" id="SSF48452">
    <property type="entry name" value="TPR-like"/>
    <property type="match status" value="1"/>
</dbReference>
<keyword evidence="9" id="KW-1185">Reference proteome</keyword>
<evidence type="ECO:0000256" key="2">
    <source>
        <dbReference type="ARBA" id="ARBA00006275"/>
    </source>
</evidence>
<evidence type="ECO:0000259" key="6">
    <source>
        <dbReference type="Pfam" id="PF07980"/>
    </source>
</evidence>
<dbReference type="Gene3D" id="1.25.40.390">
    <property type="match status" value="1"/>
</dbReference>
<dbReference type="Proteomes" id="UP000625283">
    <property type="component" value="Unassembled WGS sequence"/>
</dbReference>
<evidence type="ECO:0000313" key="8">
    <source>
        <dbReference type="EMBL" id="MBL1409270.1"/>
    </source>
</evidence>
<dbReference type="RefSeq" id="WP_202103020.1">
    <property type="nucleotide sequence ID" value="NZ_JAERTY010000005.1"/>
</dbReference>
<dbReference type="CDD" id="cd08977">
    <property type="entry name" value="SusD"/>
    <property type="match status" value="1"/>
</dbReference>
<keyword evidence="3" id="KW-0732">Signal</keyword>
<evidence type="ECO:0000256" key="1">
    <source>
        <dbReference type="ARBA" id="ARBA00004442"/>
    </source>
</evidence>
<evidence type="ECO:0000256" key="5">
    <source>
        <dbReference type="ARBA" id="ARBA00023237"/>
    </source>
</evidence>
<proteinExistence type="inferred from homology"/>
<reference evidence="8 9" key="1">
    <citation type="submission" date="2021-01" db="EMBL/GenBank/DDBJ databases">
        <title>C459-1 draft genome sequence.</title>
        <authorList>
            <person name="Zhang X.-F."/>
        </authorList>
    </citation>
    <scope>NUCLEOTIDE SEQUENCE [LARGE SCALE GENOMIC DNA]</scope>
    <source>
        <strain evidence="9">C459-1</strain>
    </source>
</reference>
<sequence>MMITKIKTYILIGGLAFTLGSCNKNYLEKLPLDSPSSETFLKNEEQLEMAVTGAYNALYSTPRATPMPFALTLDYASDIGWERNTNALQQLGMGLADANNEFTFDVWEMLYIGIGRCNEILTKAPALEGVVAEEKLKTRLAEVRFMRAYFYFYLNELYGGVPLLTKVYQLSEAQIPKKTKSEVSNFIIAELKEISEILPKEYVGENKGRATKGAALALLSRNALFNKQWKEAAEAAQKVIDMNKYELHTNFEQLFKYAGEDSKEIIWNVQYKKGLKTHSISSQFYSRLMQGFSNKIPVQSLVDSYECTDGLSIDKSTVYDPKNPFKNRDPRLTQSIVLPQTVFLGAMFETHPDSTMTWDFTGPTPKRIANIDATNAFATFSGYLWRKYADDMDKPDRTNSELKPILFRYAEVLLNYVEAKAELGEIDKSVYDAINAVRQRPSVNMPAIATGKTQSEMRSAVRKERKYELAGEGLRLFDIRRWGIAEKVMAGKLLGRIPKAWLSNAPIIDENGTPSYNSVVNGDQMRVIEVRVFNPKRDYVWPIPRIETEVNKVLDQNDLY</sequence>
<gene>
    <name evidence="8" type="ORF">JKG61_10960</name>
</gene>
<evidence type="ECO:0000256" key="3">
    <source>
        <dbReference type="ARBA" id="ARBA00022729"/>
    </source>
</evidence>
<feature type="domain" description="SusD-like N-terminal" evidence="7">
    <location>
        <begin position="26"/>
        <end position="221"/>
    </location>
</feature>
<dbReference type="InterPro" id="IPR033985">
    <property type="entry name" value="SusD-like_N"/>
</dbReference>